<feature type="domain" description="Methylmalonyl-CoA mutase alpha/beta chain catalytic" evidence="7">
    <location>
        <begin position="38"/>
        <end position="541"/>
    </location>
</feature>
<evidence type="ECO:0000313" key="11">
    <source>
        <dbReference type="Proteomes" id="UP000317180"/>
    </source>
</evidence>
<evidence type="ECO:0000256" key="3">
    <source>
        <dbReference type="ARBA" id="ARBA00012398"/>
    </source>
</evidence>
<dbReference type="SUPFAM" id="SSF51703">
    <property type="entry name" value="Cobalamin (vitamin B12)-dependent enzymes"/>
    <property type="match status" value="1"/>
</dbReference>
<evidence type="ECO:0000313" key="8">
    <source>
        <dbReference type="EMBL" id="GED24829.1"/>
    </source>
</evidence>
<evidence type="ECO:0000256" key="1">
    <source>
        <dbReference type="ARBA" id="ARBA00001922"/>
    </source>
</evidence>
<dbReference type="PANTHER" id="PTHR48101:SF4">
    <property type="entry name" value="METHYLMALONYL-COA MUTASE, MITOCHONDRIAL"/>
    <property type="match status" value="1"/>
</dbReference>
<dbReference type="GO" id="GO:0046872">
    <property type="term" value="F:metal ion binding"/>
    <property type="evidence" value="ECO:0007669"/>
    <property type="project" value="InterPro"/>
</dbReference>
<organism evidence="9 10">
    <name type="scientific">Brevibacillus agri</name>
    <dbReference type="NCBI Taxonomy" id="51101"/>
    <lineage>
        <taxon>Bacteria</taxon>
        <taxon>Bacillati</taxon>
        <taxon>Bacillota</taxon>
        <taxon>Bacilli</taxon>
        <taxon>Bacillales</taxon>
        <taxon>Paenibacillaceae</taxon>
        <taxon>Brevibacillus</taxon>
    </lineage>
</organism>
<dbReference type="Proteomes" id="UP000276178">
    <property type="component" value="Unassembled WGS sequence"/>
</dbReference>
<dbReference type="PANTHER" id="PTHR48101">
    <property type="entry name" value="METHYLMALONYL-COA MUTASE, MITOCHONDRIAL-RELATED"/>
    <property type="match status" value="1"/>
</dbReference>
<dbReference type="InterPro" id="IPR036724">
    <property type="entry name" value="Cobalamin-bd_sf"/>
</dbReference>
<keyword evidence="6" id="KW-0170">Cobalt</keyword>
<dbReference type="EMBL" id="BJOD01000008">
    <property type="protein sequence ID" value="GED24829.1"/>
    <property type="molecule type" value="Genomic_DNA"/>
</dbReference>
<dbReference type="Pfam" id="PF01642">
    <property type="entry name" value="MM_CoA_mutase"/>
    <property type="match status" value="1"/>
</dbReference>
<dbReference type="GO" id="GO:0004494">
    <property type="term" value="F:methylmalonyl-CoA mutase activity"/>
    <property type="evidence" value="ECO:0007669"/>
    <property type="project" value="UniProtKB-EC"/>
</dbReference>
<proteinExistence type="inferred from homology"/>
<dbReference type="GO" id="GO:0031419">
    <property type="term" value="F:cobalamin binding"/>
    <property type="evidence" value="ECO:0007669"/>
    <property type="project" value="UniProtKB-KW"/>
</dbReference>
<evidence type="ECO:0000256" key="2">
    <source>
        <dbReference type="ARBA" id="ARBA00008465"/>
    </source>
</evidence>
<evidence type="ECO:0000256" key="5">
    <source>
        <dbReference type="ARBA" id="ARBA00023235"/>
    </source>
</evidence>
<dbReference type="GeneID" id="82811731"/>
<keyword evidence="11" id="KW-1185">Reference proteome</keyword>
<dbReference type="InterPro" id="IPR016176">
    <property type="entry name" value="Cbl-dep_enz_cat"/>
</dbReference>
<comment type="cofactor">
    <cofactor evidence="1">
        <name>adenosylcob(III)alamin</name>
        <dbReference type="ChEBI" id="CHEBI:18408"/>
    </cofactor>
</comment>
<accession>A0A3M8AAJ1</accession>
<dbReference type="OrthoDB" id="9762378at2"/>
<name>A0A3M8AAJ1_9BACL</name>
<evidence type="ECO:0000259" key="7">
    <source>
        <dbReference type="Pfam" id="PF01642"/>
    </source>
</evidence>
<dbReference type="InterPro" id="IPR006098">
    <property type="entry name" value="MMCoA_mutase_a_cat"/>
</dbReference>
<reference evidence="9 10" key="1">
    <citation type="submission" date="2018-10" db="EMBL/GenBank/DDBJ databases">
        <title>Phylogenomics of Brevibacillus.</title>
        <authorList>
            <person name="Dunlap C."/>
        </authorList>
    </citation>
    <scope>NUCLEOTIDE SEQUENCE [LARGE SCALE GENOMIC DNA]</scope>
    <source>
        <strain evidence="9 10">NRRL NRS 1219</strain>
    </source>
</reference>
<reference evidence="8 11" key="2">
    <citation type="submission" date="2019-06" db="EMBL/GenBank/DDBJ databases">
        <title>Whole genome shotgun sequence of Brevibacillus agri NBRC 15538.</title>
        <authorList>
            <person name="Hosoyama A."/>
            <person name="Uohara A."/>
            <person name="Ohji S."/>
            <person name="Ichikawa N."/>
        </authorList>
    </citation>
    <scope>NUCLEOTIDE SEQUENCE [LARGE SCALE GENOMIC DNA]</scope>
    <source>
        <strain evidence="8 11">NBRC 15538</strain>
    </source>
</reference>
<sequence>MNKDTLFTQFPVPTYEQWREAAEKSLKGASFDAKLLTKTYEGIVRQPIYRTEDVATLPQLDVEPGQAPFVRGTKSPYGGGAQRWEVCQEMTASDAKSFNETALADLARGQTMLHLVLDRAARAGLDPDEALPEDIGAGGVSLFSVEDLAEALRGLNLEELPIFIPSGPLGLPVFVLVLAHLEASGCKAGELRGCIGQDPVAALLADGELPYSLDTAFAAMAKMTRWASEHAPQLKTILVQGNAYYESGGHAVAELAFSLATGVDYIQAMLERGLSIEEAAGRMQFSFSVGSDVFMEIAKLRAAKMLWANIVASYGGSTEAQKMKIHARTAAWTKTVYDPYVNMLRATTEAFSAIVGGVDSLHVSAFDEAIRPANEFSRRIARNTQIILEQEAHLAKVADPAGGSWYVEWLTDELAKKAWELFLQVEEKGGMLRALAEGFPQSVIAESAARKEKDIAERKSRIVGTNMYPNPSEQPLPQQAAPALHEQRIAELHAHRARTAPSAFSERLAKLAHDAEEWVGHAVQAALAGATIGDIAKALTRFGQTATVIAPLRTHRAAEAFEALRKQADDYTHRTGQRPSVFLAAVGPVAKHKARADFAAEFFAVGGFAVLRPQAYGTAAEAKEAALASGAKITVICSDDASYPELVPPLAQALKQEAADMTVLLAGLPDAEQLAAYKAAGVDDCIHLRSNCYQMLRELQERTGVSSR</sequence>
<dbReference type="EC" id="5.4.99.2" evidence="3"/>
<dbReference type="InterPro" id="IPR006099">
    <property type="entry name" value="MeMalonylCoA_mutase_a/b_cat"/>
</dbReference>
<comment type="similarity">
    <text evidence="2">Belongs to the methylmalonyl-CoA mutase family.</text>
</comment>
<dbReference type="RefSeq" id="WP_122953416.1">
    <property type="nucleotide sequence ID" value="NZ_BJOD01000008.1"/>
</dbReference>
<protein>
    <recommendedName>
        <fullName evidence="3">methylmalonyl-CoA mutase</fullName>
        <ecNumber evidence="3">5.4.99.2</ecNumber>
    </recommendedName>
</protein>
<dbReference type="Gene3D" id="3.40.50.280">
    <property type="entry name" value="Cobalamin-binding domain"/>
    <property type="match status" value="1"/>
</dbReference>
<evidence type="ECO:0000313" key="10">
    <source>
        <dbReference type="Proteomes" id="UP000276178"/>
    </source>
</evidence>
<dbReference type="PROSITE" id="PS00544">
    <property type="entry name" value="METMALONYL_COA_MUTASE"/>
    <property type="match status" value="1"/>
</dbReference>
<dbReference type="SUPFAM" id="SSF52242">
    <property type="entry name" value="Cobalamin (vitamin B12)-binding domain"/>
    <property type="match status" value="1"/>
</dbReference>
<evidence type="ECO:0000256" key="4">
    <source>
        <dbReference type="ARBA" id="ARBA00022628"/>
    </source>
</evidence>
<dbReference type="Proteomes" id="UP000317180">
    <property type="component" value="Unassembled WGS sequence"/>
</dbReference>
<dbReference type="GO" id="GO:0019678">
    <property type="term" value="P:propionate metabolic process, methylmalonyl pathway"/>
    <property type="evidence" value="ECO:0007669"/>
    <property type="project" value="TreeGrafter"/>
</dbReference>
<evidence type="ECO:0000313" key="9">
    <source>
        <dbReference type="EMBL" id="RNB48071.1"/>
    </source>
</evidence>
<dbReference type="NCBIfam" id="TIGR00641">
    <property type="entry name" value="acid_CoA_mut_N"/>
    <property type="match status" value="1"/>
</dbReference>
<gene>
    <name evidence="8" type="ORF">BAG01nite_09310</name>
    <name evidence="9" type="ORF">EB820_23580</name>
</gene>
<dbReference type="AlphaFoldDB" id="A0A3M8AAJ1"/>
<evidence type="ECO:0000256" key="6">
    <source>
        <dbReference type="ARBA" id="ARBA00023285"/>
    </source>
</evidence>
<comment type="caution">
    <text evidence="9">The sequence shown here is derived from an EMBL/GenBank/DDBJ whole genome shotgun (WGS) entry which is preliminary data.</text>
</comment>
<keyword evidence="5" id="KW-0413">Isomerase</keyword>
<dbReference type="EMBL" id="RHHN01000089">
    <property type="protein sequence ID" value="RNB48071.1"/>
    <property type="molecule type" value="Genomic_DNA"/>
</dbReference>
<dbReference type="GO" id="GO:0005737">
    <property type="term" value="C:cytoplasm"/>
    <property type="evidence" value="ECO:0007669"/>
    <property type="project" value="TreeGrafter"/>
</dbReference>
<dbReference type="InterPro" id="IPR058549">
    <property type="entry name" value="MeMalonylCoA_mutase_a/b_site"/>
</dbReference>
<dbReference type="CDD" id="cd03677">
    <property type="entry name" value="MM_CoA_mutase_beta"/>
    <property type="match status" value="1"/>
</dbReference>
<dbReference type="Gene3D" id="3.20.20.240">
    <property type="entry name" value="Methylmalonyl-CoA mutase"/>
    <property type="match status" value="1"/>
</dbReference>
<keyword evidence="4" id="KW-0846">Cobalamin</keyword>